<dbReference type="EMBL" id="JBIGIC010000017">
    <property type="protein sequence ID" value="MFG6490004.1"/>
    <property type="molecule type" value="Genomic_DNA"/>
</dbReference>
<comment type="similarity">
    <text evidence="1">Belongs to the leucine-binding protein family.</text>
</comment>
<sequence>MRSAVAGLAVSMLCSCAAAQIVIGQTTGITGVSAANVKETLDGQRLWIDAINAKGGINGQKIEVVTLDDQGDTRLAQANARRLIEERHVLALFMVRGTPQNEAILPLLEKHGVPLVAPSSGAMTLRKPTRPYVFNVRSSYQDEAEKAIHQLASMGVSRIAVLKTRDSFGDDAMQGAERGFHRIAVKPLLVGAFDKAKPEFAGIARQVADGDAQAVLVIGAGASVAQFVEVFRATGSKAYVVTLSNNASSGFVTALGANAHGVIVTQVFPSERSSAIPMIKEAMDLLRRKGLGELSPAMVEGFAGARVLVEGLKRAGSRPTRASLRQALEDMSSFDLGGLVIRYSPIDHTGLQYTDLSVIDSRGGFRR</sequence>
<gene>
    <name evidence="5" type="ORF">ACG04R_25230</name>
</gene>
<reference evidence="5 6" key="1">
    <citation type="submission" date="2024-08" db="EMBL/GenBank/DDBJ databases">
        <authorList>
            <person name="Lu H."/>
        </authorList>
    </citation>
    <scope>NUCLEOTIDE SEQUENCE [LARGE SCALE GENOMIC DNA]</scope>
    <source>
        <strain evidence="5 6">BYS78W</strain>
    </source>
</reference>
<keyword evidence="2 3" id="KW-0732">Signal</keyword>
<feature type="chain" id="PRO_5046323792" evidence="3">
    <location>
        <begin position="20"/>
        <end position="367"/>
    </location>
</feature>
<dbReference type="RefSeq" id="WP_394416669.1">
    <property type="nucleotide sequence ID" value="NZ_JBIGIC010000017.1"/>
</dbReference>
<comment type="caution">
    <text evidence="5">The sequence shown here is derived from an EMBL/GenBank/DDBJ whole genome shotgun (WGS) entry which is preliminary data.</text>
</comment>
<proteinExistence type="inferred from homology"/>
<dbReference type="Proteomes" id="UP001606134">
    <property type="component" value="Unassembled WGS sequence"/>
</dbReference>
<dbReference type="CDD" id="cd06326">
    <property type="entry name" value="PBP1_ABC_ligand_binding-like"/>
    <property type="match status" value="1"/>
</dbReference>
<evidence type="ECO:0000259" key="4">
    <source>
        <dbReference type="Pfam" id="PF13458"/>
    </source>
</evidence>
<evidence type="ECO:0000313" key="5">
    <source>
        <dbReference type="EMBL" id="MFG6490004.1"/>
    </source>
</evidence>
<name>A0ABW7HJA6_9BURK</name>
<protein>
    <submittedName>
        <fullName evidence="5">ABC transporter substrate-binding protein</fullName>
    </submittedName>
</protein>
<feature type="domain" description="Leucine-binding protein" evidence="4">
    <location>
        <begin position="21"/>
        <end position="353"/>
    </location>
</feature>
<dbReference type="Pfam" id="PF13458">
    <property type="entry name" value="Peripla_BP_6"/>
    <property type="match status" value="1"/>
</dbReference>
<dbReference type="PANTHER" id="PTHR47235">
    <property type="entry name" value="BLR6548 PROTEIN"/>
    <property type="match status" value="1"/>
</dbReference>
<organism evidence="5 6">
    <name type="scientific">Pelomonas candidula</name>
    <dbReference type="NCBI Taxonomy" id="3299025"/>
    <lineage>
        <taxon>Bacteria</taxon>
        <taxon>Pseudomonadati</taxon>
        <taxon>Pseudomonadota</taxon>
        <taxon>Betaproteobacteria</taxon>
        <taxon>Burkholderiales</taxon>
        <taxon>Sphaerotilaceae</taxon>
        <taxon>Roseateles</taxon>
    </lineage>
</organism>
<dbReference type="InterPro" id="IPR028082">
    <property type="entry name" value="Peripla_BP_I"/>
</dbReference>
<dbReference type="SUPFAM" id="SSF53822">
    <property type="entry name" value="Periplasmic binding protein-like I"/>
    <property type="match status" value="1"/>
</dbReference>
<dbReference type="InterPro" id="IPR028081">
    <property type="entry name" value="Leu-bd"/>
</dbReference>
<dbReference type="PROSITE" id="PS51257">
    <property type="entry name" value="PROKAR_LIPOPROTEIN"/>
    <property type="match status" value="1"/>
</dbReference>
<accession>A0ABW7HJA6</accession>
<dbReference type="Gene3D" id="3.40.50.2300">
    <property type="match status" value="2"/>
</dbReference>
<keyword evidence="6" id="KW-1185">Reference proteome</keyword>
<evidence type="ECO:0000313" key="6">
    <source>
        <dbReference type="Proteomes" id="UP001606134"/>
    </source>
</evidence>
<dbReference type="PANTHER" id="PTHR47235:SF1">
    <property type="entry name" value="BLR6548 PROTEIN"/>
    <property type="match status" value="1"/>
</dbReference>
<evidence type="ECO:0000256" key="1">
    <source>
        <dbReference type="ARBA" id="ARBA00010062"/>
    </source>
</evidence>
<evidence type="ECO:0000256" key="2">
    <source>
        <dbReference type="ARBA" id="ARBA00022729"/>
    </source>
</evidence>
<evidence type="ECO:0000256" key="3">
    <source>
        <dbReference type="SAM" id="SignalP"/>
    </source>
</evidence>
<feature type="signal peptide" evidence="3">
    <location>
        <begin position="1"/>
        <end position="19"/>
    </location>
</feature>